<dbReference type="GO" id="GO:0046872">
    <property type="term" value="F:metal ion binding"/>
    <property type="evidence" value="ECO:0007669"/>
    <property type="project" value="UniProtKB-KW"/>
</dbReference>
<sequence length="464" mass="51780">MAPPRSTLPESHQWSSARPDMIENPYLSGNFAPVEEEVTSLNLPVTGQVPEELRGRLLRIGPNPIAADPASHHWFLGTGMVHGLRLRDGRAEWYRNRYVRDDDVVRICGGAAVPGRKPSHRAGIANTNVIRHAGRTFAIIEAGNAPVELTDELETLCRSDFDGTLQAGFTAHPKRDPDTGELHAAVYSPHWKHIQYVVVAADGRVRRSVDVPVPGRPMVHDCAITENWFLLLDLPVVLDRWAAIRGDGLPYRWQPEYGARVGLLPREGTADQVLWNEIEPCYVFHPMNAYEDTAGRVVMEVARHARMFASDLRGPNEGAPTLDRWTFDPKGGPVKEERLDDRGQEFPRHDERLVGKPYRYGYTATYSANGDFDGLLKHDLRNGTSEIHSEGTARKFLEPIFVPRGPDTAEDDGWVMAYVYDASTDGGDVVIVHAQDFMATPAATIHLPQRVPFGFHGNWVPDET</sequence>
<comment type="similarity">
    <text evidence="2">Belongs to the carotenoid oxygenase family.</text>
</comment>
<evidence type="ECO:0000256" key="4">
    <source>
        <dbReference type="ARBA" id="ARBA00023002"/>
    </source>
</evidence>
<evidence type="ECO:0000256" key="5">
    <source>
        <dbReference type="ARBA" id="ARBA00023004"/>
    </source>
</evidence>
<keyword evidence="3" id="KW-0479">Metal-binding</keyword>
<keyword evidence="5" id="KW-0408">Iron</keyword>
<accession>A0A381MZE1</accession>
<evidence type="ECO:0008006" key="8">
    <source>
        <dbReference type="Google" id="ProtNLM"/>
    </source>
</evidence>
<dbReference type="Pfam" id="PF03055">
    <property type="entry name" value="RPE65"/>
    <property type="match status" value="1"/>
</dbReference>
<evidence type="ECO:0000256" key="1">
    <source>
        <dbReference type="ARBA" id="ARBA00001954"/>
    </source>
</evidence>
<dbReference type="InterPro" id="IPR004294">
    <property type="entry name" value="Carotenoid_Oase"/>
</dbReference>
<dbReference type="PANTHER" id="PTHR10543">
    <property type="entry name" value="BETA-CAROTENE DIOXYGENASE"/>
    <property type="match status" value="1"/>
</dbReference>
<proteinExistence type="inferred from homology"/>
<comment type="cofactor">
    <cofactor evidence="1">
        <name>Fe(2+)</name>
        <dbReference type="ChEBI" id="CHEBI:29033"/>
    </cofactor>
</comment>
<dbReference type="PANTHER" id="PTHR10543:SF89">
    <property type="entry name" value="CAROTENOID 9,10(9',10')-CLEAVAGE DIOXYGENASE 1"/>
    <property type="match status" value="1"/>
</dbReference>
<protein>
    <recommendedName>
        <fullName evidence="8">Dioxygenase</fullName>
    </recommendedName>
</protein>
<evidence type="ECO:0000256" key="2">
    <source>
        <dbReference type="ARBA" id="ARBA00006787"/>
    </source>
</evidence>
<name>A0A381MZE1_9ZZZZ</name>
<dbReference type="AlphaFoldDB" id="A0A381MZE1"/>
<dbReference type="GO" id="GO:0010436">
    <property type="term" value="F:carotenoid dioxygenase activity"/>
    <property type="evidence" value="ECO:0007669"/>
    <property type="project" value="TreeGrafter"/>
</dbReference>
<dbReference type="EMBL" id="UINC01000030">
    <property type="protein sequence ID" value="SUZ47691.1"/>
    <property type="molecule type" value="Genomic_DNA"/>
</dbReference>
<evidence type="ECO:0000256" key="6">
    <source>
        <dbReference type="SAM" id="MobiDB-lite"/>
    </source>
</evidence>
<organism evidence="7">
    <name type="scientific">marine metagenome</name>
    <dbReference type="NCBI Taxonomy" id="408172"/>
    <lineage>
        <taxon>unclassified sequences</taxon>
        <taxon>metagenomes</taxon>
        <taxon>ecological metagenomes</taxon>
    </lineage>
</organism>
<evidence type="ECO:0000313" key="7">
    <source>
        <dbReference type="EMBL" id="SUZ47691.1"/>
    </source>
</evidence>
<feature type="region of interest" description="Disordered" evidence="6">
    <location>
        <begin position="319"/>
        <end position="338"/>
    </location>
</feature>
<dbReference type="GO" id="GO:0016121">
    <property type="term" value="P:carotene catabolic process"/>
    <property type="evidence" value="ECO:0007669"/>
    <property type="project" value="TreeGrafter"/>
</dbReference>
<keyword evidence="4" id="KW-0560">Oxidoreductase</keyword>
<gene>
    <name evidence="7" type="ORF">METZ01_LOCUS545</name>
</gene>
<reference evidence="7" key="1">
    <citation type="submission" date="2018-05" db="EMBL/GenBank/DDBJ databases">
        <authorList>
            <person name="Lanie J.A."/>
            <person name="Ng W.-L."/>
            <person name="Kazmierczak K.M."/>
            <person name="Andrzejewski T.M."/>
            <person name="Davidsen T.M."/>
            <person name="Wayne K.J."/>
            <person name="Tettelin H."/>
            <person name="Glass J.I."/>
            <person name="Rusch D."/>
            <person name="Podicherti R."/>
            <person name="Tsui H.-C.T."/>
            <person name="Winkler M.E."/>
        </authorList>
    </citation>
    <scope>NUCLEOTIDE SEQUENCE</scope>
</reference>
<evidence type="ECO:0000256" key="3">
    <source>
        <dbReference type="ARBA" id="ARBA00022723"/>
    </source>
</evidence>